<evidence type="ECO:0000256" key="1">
    <source>
        <dbReference type="ARBA" id="ARBA00022741"/>
    </source>
</evidence>
<reference evidence="5 6" key="1">
    <citation type="journal article" date="2011" name="Front. Microbiol.">
        <title>Genomic signatures of strain selection and enhancement in Bacillus atrophaeus var. globigii, a historical biowarfare simulant.</title>
        <authorList>
            <person name="Gibbons H.S."/>
            <person name="Broomall S.M."/>
            <person name="McNew L.A."/>
            <person name="Daligault H."/>
            <person name="Chapman C."/>
            <person name="Bruce D."/>
            <person name="Karavis M."/>
            <person name="Krepps M."/>
            <person name="McGregor P.A."/>
            <person name="Hong C."/>
            <person name="Park K.H."/>
            <person name="Akmal A."/>
            <person name="Feldman A."/>
            <person name="Lin J.S."/>
            <person name="Chang W.E."/>
            <person name="Higgs B.W."/>
            <person name="Demirev P."/>
            <person name="Lindquist J."/>
            <person name="Liem A."/>
            <person name="Fochler E."/>
            <person name="Read T.D."/>
            <person name="Tapia R."/>
            <person name="Johnson S."/>
            <person name="Bishop-Lilly K.A."/>
            <person name="Detter C."/>
            <person name="Han C."/>
            <person name="Sozhamannan S."/>
            <person name="Rosenzweig C.N."/>
            <person name="Skowronski E.W."/>
        </authorList>
    </citation>
    <scope>NUCLEOTIDE SEQUENCE [LARGE SCALE GENOMIC DNA]</scope>
    <source>
        <strain evidence="5 6">PIT1</strain>
    </source>
</reference>
<gene>
    <name evidence="5" type="ORF">CWI83_01270</name>
</gene>
<name>A0A432ZMT1_9GAMM</name>
<evidence type="ECO:0000256" key="3">
    <source>
        <dbReference type="ARBA" id="ARBA00022840"/>
    </source>
</evidence>
<dbReference type="OrthoDB" id="9778567at2"/>
<dbReference type="GO" id="GO:0005524">
    <property type="term" value="F:ATP binding"/>
    <property type="evidence" value="ECO:0007669"/>
    <property type="project" value="UniProtKB-KW"/>
</dbReference>
<keyword evidence="3" id="KW-0067">ATP-binding</keyword>
<dbReference type="InterPro" id="IPR003833">
    <property type="entry name" value="CT_C_D"/>
</dbReference>
<comment type="caution">
    <text evidence="5">The sequence shown here is derived from an EMBL/GenBank/DDBJ whole genome shotgun (WGS) entry which is preliminary data.</text>
</comment>
<dbReference type="InterPro" id="IPR029000">
    <property type="entry name" value="Cyclophilin-like_dom_sf"/>
</dbReference>
<dbReference type="SMART" id="SM00796">
    <property type="entry name" value="AHS1"/>
    <property type="match status" value="1"/>
</dbReference>
<dbReference type="SUPFAM" id="SSF50891">
    <property type="entry name" value="Cyclophilin-like"/>
    <property type="match status" value="1"/>
</dbReference>
<evidence type="ECO:0000259" key="4">
    <source>
        <dbReference type="SMART" id="SM00796"/>
    </source>
</evidence>
<dbReference type="SUPFAM" id="SSF160467">
    <property type="entry name" value="PH0987 N-terminal domain-like"/>
    <property type="match status" value="1"/>
</dbReference>
<dbReference type="Gene3D" id="2.40.100.10">
    <property type="entry name" value="Cyclophilin-like"/>
    <property type="match status" value="1"/>
</dbReference>
<evidence type="ECO:0000313" key="6">
    <source>
        <dbReference type="Proteomes" id="UP000288279"/>
    </source>
</evidence>
<dbReference type="Proteomes" id="UP000288279">
    <property type="component" value="Unassembled WGS sequence"/>
</dbReference>
<sequence>MNYPRVVPAAVDAVMIEFADEISLPVHEQVMRCLAWLEQTKDTALLEWVASYRTVMVYFDLRRTDAQQVIRTIEAAQFGQQQSLKQTKSPQLHQIEVCYHPSLGLDLVELSATAGLSVEQFAQRHSEVGYRVYALGFAPGFAYLGDVPEQLRFPRLATPRKKVPAGSVAIANQQTAIYPKTSPGGWNIIGRAVRWPEFELGDRIQFKPISLAQFERMDASR</sequence>
<dbReference type="EMBL" id="PIQG01000001">
    <property type="protein sequence ID" value="RUO79171.1"/>
    <property type="molecule type" value="Genomic_DNA"/>
</dbReference>
<dbReference type="InterPro" id="IPR010016">
    <property type="entry name" value="PxpB"/>
</dbReference>
<dbReference type="Gene3D" id="3.30.1360.40">
    <property type="match status" value="1"/>
</dbReference>
<protein>
    <submittedName>
        <fullName evidence="5">Allophanate hydrolase subunit 1</fullName>
    </submittedName>
</protein>
<keyword evidence="1" id="KW-0547">Nucleotide-binding</keyword>
<feature type="domain" description="Carboxyltransferase" evidence="4">
    <location>
        <begin position="4"/>
        <end position="212"/>
    </location>
</feature>
<accession>A0A432ZMT1</accession>
<dbReference type="Pfam" id="PF02682">
    <property type="entry name" value="CT_C_D"/>
    <property type="match status" value="1"/>
</dbReference>
<evidence type="ECO:0000256" key="2">
    <source>
        <dbReference type="ARBA" id="ARBA00022801"/>
    </source>
</evidence>
<proteinExistence type="predicted"/>
<dbReference type="RefSeq" id="WP_126824622.1">
    <property type="nucleotide sequence ID" value="NZ_PIQG01000001.1"/>
</dbReference>
<organism evidence="5 6">
    <name type="scientific">Pseudidiomarina taiwanensis</name>
    <dbReference type="NCBI Taxonomy" id="337250"/>
    <lineage>
        <taxon>Bacteria</taxon>
        <taxon>Pseudomonadati</taxon>
        <taxon>Pseudomonadota</taxon>
        <taxon>Gammaproteobacteria</taxon>
        <taxon>Alteromonadales</taxon>
        <taxon>Idiomarinaceae</taxon>
        <taxon>Pseudidiomarina</taxon>
    </lineage>
</organism>
<dbReference type="PANTHER" id="PTHR34698">
    <property type="entry name" value="5-OXOPROLINASE SUBUNIT B"/>
    <property type="match status" value="1"/>
</dbReference>
<evidence type="ECO:0000313" key="5">
    <source>
        <dbReference type="EMBL" id="RUO79171.1"/>
    </source>
</evidence>
<keyword evidence="2 5" id="KW-0378">Hydrolase</keyword>
<dbReference type="GO" id="GO:0016787">
    <property type="term" value="F:hydrolase activity"/>
    <property type="evidence" value="ECO:0007669"/>
    <property type="project" value="UniProtKB-KW"/>
</dbReference>
<keyword evidence="6" id="KW-1185">Reference proteome</keyword>
<dbReference type="AlphaFoldDB" id="A0A432ZMT1"/>
<dbReference type="PANTHER" id="PTHR34698:SF2">
    <property type="entry name" value="5-OXOPROLINASE SUBUNIT B"/>
    <property type="match status" value="1"/>
</dbReference>